<evidence type="ECO:0000256" key="5">
    <source>
        <dbReference type="ARBA" id="ARBA00022840"/>
    </source>
</evidence>
<protein>
    <recommendedName>
        <fullName evidence="8">Serine/threonine-protein kinase B</fullName>
        <ecNumber evidence="8">2.7.11.1</ecNumber>
    </recommendedName>
</protein>
<dbReference type="InterPro" id="IPR000719">
    <property type="entry name" value="Prot_kinase_dom"/>
</dbReference>
<evidence type="ECO:0000256" key="2">
    <source>
        <dbReference type="ARBA" id="ARBA00022679"/>
    </source>
</evidence>
<keyword evidence="4 8" id="KW-0418">Kinase</keyword>
<dbReference type="Pfam" id="PF00069">
    <property type="entry name" value="Pkinase"/>
    <property type="match status" value="1"/>
</dbReference>
<proteinExistence type="inferred from homology"/>
<dbReference type="InterPro" id="IPR017441">
    <property type="entry name" value="Protein_kinase_ATP_BS"/>
</dbReference>
<gene>
    <name evidence="11" type="ORF">GGC33_10365</name>
</gene>
<dbReference type="Proteomes" id="UP000437131">
    <property type="component" value="Unassembled WGS sequence"/>
</dbReference>
<evidence type="ECO:0000256" key="3">
    <source>
        <dbReference type="ARBA" id="ARBA00022741"/>
    </source>
</evidence>
<feature type="domain" description="Protein kinase" evidence="10">
    <location>
        <begin position="36"/>
        <end position="297"/>
    </location>
</feature>
<dbReference type="AlphaFoldDB" id="A0A844GS65"/>
<name>A0A844GS65_9CHRO</name>
<keyword evidence="3 8" id="KW-0547">Nucleotide-binding</keyword>
<evidence type="ECO:0000256" key="6">
    <source>
        <dbReference type="ARBA" id="ARBA00047899"/>
    </source>
</evidence>
<dbReference type="NCBIfam" id="NF045510">
    <property type="entry name" value="4Cys_prefix_kin"/>
    <property type="match status" value="1"/>
</dbReference>
<dbReference type="InterPro" id="IPR001646">
    <property type="entry name" value="5peptide_repeat"/>
</dbReference>
<dbReference type="Gene3D" id="2.160.20.80">
    <property type="entry name" value="E3 ubiquitin-protein ligase SopA"/>
    <property type="match status" value="1"/>
</dbReference>
<dbReference type="PROSITE" id="PS00107">
    <property type="entry name" value="PROTEIN_KINASE_ATP"/>
    <property type="match status" value="1"/>
</dbReference>
<evidence type="ECO:0000256" key="7">
    <source>
        <dbReference type="ARBA" id="ARBA00048679"/>
    </source>
</evidence>
<dbReference type="PANTHER" id="PTHR24363:SF0">
    <property type="entry name" value="SERINE_THREONINE KINASE LIKE DOMAIN CONTAINING 1"/>
    <property type="match status" value="1"/>
</dbReference>
<dbReference type="SUPFAM" id="SSF56112">
    <property type="entry name" value="Protein kinase-like (PK-like)"/>
    <property type="match status" value="1"/>
</dbReference>
<keyword evidence="5 8" id="KW-0067">ATP-binding</keyword>
<comment type="catalytic activity">
    <reaction evidence="6 8">
        <text>L-threonyl-[protein] + ATP = O-phospho-L-threonyl-[protein] + ADP + H(+)</text>
        <dbReference type="Rhea" id="RHEA:46608"/>
        <dbReference type="Rhea" id="RHEA-COMP:11060"/>
        <dbReference type="Rhea" id="RHEA-COMP:11605"/>
        <dbReference type="ChEBI" id="CHEBI:15378"/>
        <dbReference type="ChEBI" id="CHEBI:30013"/>
        <dbReference type="ChEBI" id="CHEBI:30616"/>
        <dbReference type="ChEBI" id="CHEBI:61977"/>
        <dbReference type="ChEBI" id="CHEBI:456216"/>
        <dbReference type="EC" id="2.7.11.1"/>
    </reaction>
</comment>
<dbReference type="Gene3D" id="1.10.510.10">
    <property type="entry name" value="Transferase(Phosphotransferase) domain 1"/>
    <property type="match status" value="1"/>
</dbReference>
<comment type="catalytic activity">
    <reaction evidence="7 8">
        <text>L-seryl-[protein] + ATP = O-phospho-L-seryl-[protein] + ADP + H(+)</text>
        <dbReference type="Rhea" id="RHEA:17989"/>
        <dbReference type="Rhea" id="RHEA-COMP:9863"/>
        <dbReference type="Rhea" id="RHEA-COMP:11604"/>
        <dbReference type="ChEBI" id="CHEBI:15378"/>
        <dbReference type="ChEBI" id="CHEBI:29999"/>
        <dbReference type="ChEBI" id="CHEBI:30616"/>
        <dbReference type="ChEBI" id="CHEBI:83421"/>
        <dbReference type="ChEBI" id="CHEBI:456216"/>
        <dbReference type="EC" id="2.7.11.1"/>
    </reaction>
</comment>
<accession>A0A844GS65</accession>
<dbReference type="GO" id="GO:0004674">
    <property type="term" value="F:protein serine/threonine kinase activity"/>
    <property type="evidence" value="ECO:0007669"/>
    <property type="project" value="UniProtKB-UniRule"/>
</dbReference>
<keyword evidence="1 8" id="KW-0723">Serine/threonine-protein kinase</keyword>
<dbReference type="RefSeq" id="WP_155083963.1">
    <property type="nucleotide sequence ID" value="NZ_WMIA01000011.1"/>
</dbReference>
<comment type="similarity">
    <text evidence="8">Belongs to the protein kinase superfamily. Ser/Thr protein kinase family.</text>
</comment>
<dbReference type="InterPro" id="IPR011009">
    <property type="entry name" value="Kinase-like_dom_sf"/>
</dbReference>
<feature type="binding site" evidence="9">
    <location>
        <position position="66"/>
    </location>
    <ligand>
        <name>ATP</name>
        <dbReference type="ChEBI" id="CHEBI:30616"/>
    </ligand>
</feature>
<dbReference type="PIRSF" id="PIRSF000647">
    <property type="entry name" value="Ser/Thr_PK_SpkB"/>
    <property type="match status" value="1"/>
</dbReference>
<dbReference type="CDD" id="cd14014">
    <property type="entry name" value="STKc_PknB_like"/>
    <property type="match status" value="1"/>
</dbReference>
<dbReference type="Pfam" id="PF00805">
    <property type="entry name" value="Pentapeptide"/>
    <property type="match status" value="3"/>
</dbReference>
<dbReference type="SUPFAM" id="SSF141571">
    <property type="entry name" value="Pentapeptide repeat-like"/>
    <property type="match status" value="1"/>
</dbReference>
<organism evidence="11 12">
    <name type="scientific">Cyanobacterium aponinum 0216</name>
    <dbReference type="NCBI Taxonomy" id="2676140"/>
    <lineage>
        <taxon>Bacteria</taxon>
        <taxon>Bacillati</taxon>
        <taxon>Cyanobacteriota</taxon>
        <taxon>Cyanophyceae</taxon>
        <taxon>Oscillatoriophycideae</taxon>
        <taxon>Chroococcales</taxon>
        <taxon>Geminocystaceae</taxon>
        <taxon>Cyanobacterium</taxon>
    </lineage>
</organism>
<dbReference type="GO" id="GO:0005524">
    <property type="term" value="F:ATP binding"/>
    <property type="evidence" value="ECO:0007669"/>
    <property type="project" value="UniProtKB-UniRule"/>
</dbReference>
<dbReference type="EC" id="2.7.11.1" evidence="8"/>
<sequence>MSVIYCLNPDCENPVNDTKTRKCRSCQSNLILNKRYVAIKKIGRGGFGTTYLAVDMGRKNTYCVIKQLELAKENPEAYRTALDLFNREAKTLAKLNHPQIPKLLDYFEENNQFYLIQDFVLGKNLEREIKKGGIYPETTAKKFLRQMLPVLQYIHSEKVIHRDIKPGNILREKKTNNLFLIDFGAVKEQVNTQLMSQNPESAFTKISVGTMGFAPPEQLAMRPVYSSDIYALGATCIFLLTGKAPKDLCDNVTGELAWEKHTAVSSNFAKVLNKMLELDVRKRYSCADDVIKALELVPYEEELAGSMVNLSVSKEVSSDDDEDMTVTNSTSQNLADAIRKRREKLQQAGGNTPAKAKVNISAIPPTQPKAQLTPDAIMEYYRQGDRNFSQQSLNGFDLEGFKLAGASFSQSKLIGVNLQKANLYRTNFYNANLAQANLKEADLRRAELYKANLKNADLQGANLTAANLTSALLKDCNLAGANLKGAKVDDEQLKMAKTSWRTIFPDGKRRWW</sequence>
<dbReference type="SMART" id="SM00220">
    <property type="entry name" value="S_TKc"/>
    <property type="match status" value="1"/>
</dbReference>
<dbReference type="InterPro" id="IPR016252">
    <property type="entry name" value="Ser/Thr_kinase_SpkB"/>
</dbReference>
<reference evidence="11 12" key="1">
    <citation type="submission" date="2019-11" db="EMBL/GenBank/DDBJ databases">
        <title>Isolation of a new High Light Tolerant Cyanobacteria.</title>
        <authorList>
            <person name="Dobson Z."/>
            <person name="Vaughn N."/>
            <person name="Vaughn M."/>
            <person name="Fromme P."/>
            <person name="Mazor Y."/>
        </authorList>
    </citation>
    <scope>NUCLEOTIDE SEQUENCE [LARGE SCALE GENOMIC DNA]</scope>
    <source>
        <strain evidence="11 12">0216</strain>
    </source>
</reference>
<dbReference type="PANTHER" id="PTHR24363">
    <property type="entry name" value="SERINE/THREONINE PROTEIN KINASE"/>
    <property type="match status" value="1"/>
</dbReference>
<evidence type="ECO:0000256" key="8">
    <source>
        <dbReference type="PIRNR" id="PIRNR000647"/>
    </source>
</evidence>
<evidence type="ECO:0000313" key="11">
    <source>
        <dbReference type="EMBL" id="MTF39327.1"/>
    </source>
</evidence>
<evidence type="ECO:0000256" key="4">
    <source>
        <dbReference type="ARBA" id="ARBA00022777"/>
    </source>
</evidence>
<comment type="caution">
    <text evidence="11">The sequence shown here is derived from an EMBL/GenBank/DDBJ whole genome shotgun (WGS) entry which is preliminary data.</text>
</comment>
<dbReference type="EMBL" id="WMIA01000011">
    <property type="protein sequence ID" value="MTF39327.1"/>
    <property type="molecule type" value="Genomic_DNA"/>
</dbReference>
<evidence type="ECO:0000259" key="10">
    <source>
        <dbReference type="PROSITE" id="PS50011"/>
    </source>
</evidence>
<evidence type="ECO:0000256" key="9">
    <source>
        <dbReference type="PROSITE-ProRule" id="PRU10141"/>
    </source>
</evidence>
<dbReference type="PROSITE" id="PS50011">
    <property type="entry name" value="PROTEIN_KINASE_DOM"/>
    <property type="match status" value="1"/>
</dbReference>
<keyword evidence="2 8" id="KW-0808">Transferase</keyword>
<evidence type="ECO:0000313" key="12">
    <source>
        <dbReference type="Proteomes" id="UP000437131"/>
    </source>
</evidence>
<evidence type="ECO:0000256" key="1">
    <source>
        <dbReference type="ARBA" id="ARBA00022527"/>
    </source>
</evidence>